<comment type="caution">
    <text evidence="2">The sequence shown here is derived from an EMBL/GenBank/DDBJ whole genome shotgun (WGS) entry which is preliminary data.</text>
</comment>
<dbReference type="AlphaFoldDB" id="A0A4Y2IIX5"/>
<evidence type="ECO:0000313" key="3">
    <source>
        <dbReference type="Proteomes" id="UP000499080"/>
    </source>
</evidence>
<reference evidence="2 3" key="1">
    <citation type="journal article" date="2019" name="Sci. Rep.">
        <title>Orb-weaving spider Araneus ventricosus genome elucidates the spidroin gene catalogue.</title>
        <authorList>
            <person name="Kono N."/>
            <person name="Nakamura H."/>
            <person name="Ohtoshi R."/>
            <person name="Moran D.A.P."/>
            <person name="Shinohara A."/>
            <person name="Yoshida Y."/>
            <person name="Fujiwara M."/>
            <person name="Mori M."/>
            <person name="Tomita M."/>
            <person name="Arakawa K."/>
        </authorList>
    </citation>
    <scope>NUCLEOTIDE SEQUENCE [LARGE SCALE GENOMIC DNA]</scope>
</reference>
<dbReference type="EMBL" id="BGPR01002698">
    <property type="protein sequence ID" value="GBM77574.1"/>
    <property type="molecule type" value="Genomic_DNA"/>
</dbReference>
<protein>
    <submittedName>
        <fullName evidence="2">Uncharacterized protein</fullName>
    </submittedName>
</protein>
<evidence type="ECO:0000313" key="2">
    <source>
        <dbReference type="EMBL" id="GBM77574.1"/>
    </source>
</evidence>
<sequence>MATLAINDKHGIQVLFCFQKAKGSLHLDKALFPRRVVDCGRWNSNQSRRKSLGSARVNGCTDAVWPLLPPLMCKLFTAITRETENALTSPRATSILSAPPTGNNTNRGRNSWEDRP</sequence>
<dbReference type="Proteomes" id="UP000499080">
    <property type="component" value="Unassembled WGS sequence"/>
</dbReference>
<keyword evidence="3" id="KW-1185">Reference proteome</keyword>
<organism evidence="2 3">
    <name type="scientific">Araneus ventricosus</name>
    <name type="common">Orbweaver spider</name>
    <name type="synonym">Epeira ventricosa</name>
    <dbReference type="NCBI Taxonomy" id="182803"/>
    <lineage>
        <taxon>Eukaryota</taxon>
        <taxon>Metazoa</taxon>
        <taxon>Ecdysozoa</taxon>
        <taxon>Arthropoda</taxon>
        <taxon>Chelicerata</taxon>
        <taxon>Arachnida</taxon>
        <taxon>Araneae</taxon>
        <taxon>Araneomorphae</taxon>
        <taxon>Entelegynae</taxon>
        <taxon>Araneoidea</taxon>
        <taxon>Araneidae</taxon>
        <taxon>Araneus</taxon>
    </lineage>
</organism>
<feature type="region of interest" description="Disordered" evidence="1">
    <location>
        <begin position="88"/>
        <end position="116"/>
    </location>
</feature>
<proteinExistence type="predicted"/>
<gene>
    <name evidence="2" type="ORF">AVEN_186842_1</name>
</gene>
<name>A0A4Y2IIX5_ARAVE</name>
<evidence type="ECO:0000256" key="1">
    <source>
        <dbReference type="SAM" id="MobiDB-lite"/>
    </source>
</evidence>
<accession>A0A4Y2IIX5</accession>
<feature type="compositionally biased region" description="Polar residues" evidence="1">
    <location>
        <begin position="88"/>
        <end position="109"/>
    </location>
</feature>